<reference evidence="8" key="1">
    <citation type="submission" date="2022-10" db="EMBL/GenBank/DDBJ databases">
        <title>Novel sulphate-reducing endosymbionts in the free-living metamonad Anaeramoeba.</title>
        <authorList>
            <person name="Jerlstrom-Hultqvist J."/>
            <person name="Cepicka I."/>
            <person name="Gallot-Lavallee L."/>
            <person name="Salas-Leiva D."/>
            <person name="Curtis B.A."/>
            <person name="Zahonova K."/>
            <person name="Pipaliya S."/>
            <person name="Dacks J."/>
            <person name="Roger A.J."/>
        </authorList>
    </citation>
    <scope>NUCLEOTIDE SEQUENCE</scope>
    <source>
        <strain evidence="8">BMAN</strain>
    </source>
</reference>
<dbReference type="EMBL" id="JAPDFW010000102">
    <property type="protein sequence ID" value="KAJ5069828.1"/>
    <property type="molecule type" value="Genomic_DNA"/>
</dbReference>
<feature type="region of interest" description="Disordered" evidence="6">
    <location>
        <begin position="415"/>
        <end position="481"/>
    </location>
</feature>
<dbReference type="OrthoDB" id="2289278at2759"/>
<dbReference type="GO" id="GO:0005085">
    <property type="term" value="F:guanyl-nucleotide exchange factor activity"/>
    <property type="evidence" value="ECO:0007669"/>
    <property type="project" value="UniProtKB-KW"/>
</dbReference>
<keyword evidence="2" id="KW-0963">Cytoplasm</keyword>
<feature type="domain" description="UDENN FLCN/SMCR8-type" evidence="7">
    <location>
        <begin position="1"/>
        <end position="706"/>
    </location>
</feature>
<evidence type="ECO:0000256" key="5">
    <source>
        <dbReference type="ARBA" id="ARBA00038137"/>
    </source>
</evidence>
<sequence>MANPITGDFIIFSEFCQKKGPSVIFTYPKKNNSQLEELVIQVMSTEHQQTRLGEPTKDASFVIKSRIEHRVYYVYAYHFTLYDINARAFLRRLCFSYATRSHDKIMRCILDFLREFSEMTKIIKLYNLVVFLKNLENRIADIRSTLEMRKQMLQSNTQSKYPKIPISLIQDYLRDSSQIKKRIYKSLNNEQAREIVKIMSYSAEMNQLLQDKEKTDQILSSIHVSKMLKKIIEEENIRNYTPKLFQLSRLDSVLQPIDSICYPEIFEEVINVKIKEIHNNYSKKLFQIRSDMELAIPKSPKCFVLKIGDLEINNFHSNLFEIDNSAIKNFPKMTPENIFLFNEKKTGICRTSLLGLYPQQEMPSNSFEDDIVDESNLSNQLDFDLTDFSSENLNIKDYPNQFELVTDIYSDQKSPVLNGNSEDRNENTQKNQFNPIHQKILFEKNQSSNKNNNNNSNEDSVKFSDSENLSKEDSNSKIENQEIDLAKVNDEHNLYGSFYRDRTEYEELEKDYTNVFSRNPFESLSNEDLKKHLIQSLNQENLTSKIDTIWKNPNNFPHYKNWETKFQMHNLLYSVLTGRILENPIKPADLKTLKICGLSLDTEISPQILPFVSVMDLLNKNFLGPNYPFENSNLISRLLSPHKNYFSNVFRVSYMHQILFEFSIKAFLYYQTQETRNQKKFAKKFNFADVSIFDKKILLYFCDVIKKQKYNEVFELKEFPSFHIDFSTEK</sequence>
<dbReference type="PROSITE" id="PS51834">
    <property type="entry name" value="DENN_FLCN_SMCR8"/>
    <property type="match status" value="1"/>
</dbReference>
<keyword evidence="3" id="KW-0344">Guanine-nucleotide releasing factor</keyword>
<accession>A0A9Q0LBU7</accession>
<comment type="similarity">
    <text evidence="5">Belongs to the SMCR8 family.</text>
</comment>
<dbReference type="PANTHER" id="PTHR31334">
    <property type="entry name" value="SMITH-MAGENIS SYNDROME REGION GENE 8 PROTEIN"/>
    <property type="match status" value="1"/>
</dbReference>
<evidence type="ECO:0000259" key="7">
    <source>
        <dbReference type="PROSITE" id="PS51834"/>
    </source>
</evidence>
<proteinExistence type="inferred from homology"/>
<evidence type="ECO:0000313" key="8">
    <source>
        <dbReference type="EMBL" id="KAJ5069828.1"/>
    </source>
</evidence>
<evidence type="ECO:0000256" key="4">
    <source>
        <dbReference type="ARBA" id="ARBA00023006"/>
    </source>
</evidence>
<evidence type="ECO:0000256" key="6">
    <source>
        <dbReference type="SAM" id="MobiDB-lite"/>
    </source>
</evidence>
<dbReference type="PANTHER" id="PTHR31334:SF1">
    <property type="entry name" value="GUANINE NUCLEOTIDE EXCHANGE PROTEIN SMCR8"/>
    <property type="match status" value="1"/>
</dbReference>
<dbReference type="AlphaFoldDB" id="A0A9Q0LBU7"/>
<gene>
    <name evidence="8" type="ORF">M0811_11490</name>
</gene>
<dbReference type="GO" id="GO:0032045">
    <property type="term" value="C:guanyl-nucleotide exchange factor complex"/>
    <property type="evidence" value="ECO:0007669"/>
    <property type="project" value="TreeGrafter"/>
</dbReference>
<feature type="compositionally biased region" description="Basic and acidic residues" evidence="6">
    <location>
        <begin position="459"/>
        <end position="481"/>
    </location>
</feature>
<comment type="caution">
    <text evidence="8">The sequence shown here is derived from an EMBL/GenBank/DDBJ whole genome shotgun (WGS) entry which is preliminary data.</text>
</comment>
<name>A0A9Q0LBU7_ANAIG</name>
<dbReference type="GO" id="GO:0005737">
    <property type="term" value="C:cytoplasm"/>
    <property type="evidence" value="ECO:0007669"/>
    <property type="project" value="UniProtKB-SubCell"/>
</dbReference>
<dbReference type="GO" id="GO:0006914">
    <property type="term" value="P:autophagy"/>
    <property type="evidence" value="ECO:0007669"/>
    <property type="project" value="UniProtKB-KW"/>
</dbReference>
<protein>
    <recommendedName>
        <fullName evidence="7">UDENN FLCN/SMCR8-type domain-containing protein</fullName>
    </recommendedName>
</protein>
<keyword evidence="9" id="KW-1185">Reference proteome</keyword>
<dbReference type="InterPro" id="IPR037521">
    <property type="entry name" value="FLCN/SMCR8_DENN"/>
</dbReference>
<evidence type="ECO:0000256" key="2">
    <source>
        <dbReference type="ARBA" id="ARBA00022490"/>
    </source>
</evidence>
<evidence type="ECO:0000256" key="3">
    <source>
        <dbReference type="ARBA" id="ARBA00022658"/>
    </source>
</evidence>
<organism evidence="8 9">
    <name type="scientific">Anaeramoeba ignava</name>
    <name type="common">Anaerobic marine amoeba</name>
    <dbReference type="NCBI Taxonomy" id="1746090"/>
    <lineage>
        <taxon>Eukaryota</taxon>
        <taxon>Metamonada</taxon>
        <taxon>Anaeramoebidae</taxon>
        <taxon>Anaeramoeba</taxon>
    </lineage>
</organism>
<evidence type="ECO:0000256" key="1">
    <source>
        <dbReference type="ARBA" id="ARBA00004496"/>
    </source>
</evidence>
<feature type="compositionally biased region" description="Low complexity" evidence="6">
    <location>
        <begin position="444"/>
        <end position="457"/>
    </location>
</feature>
<keyword evidence="4" id="KW-0072">Autophagy</keyword>
<comment type="subcellular location">
    <subcellularLocation>
        <location evidence="1">Cytoplasm</location>
    </subcellularLocation>
</comment>
<evidence type="ECO:0000313" key="9">
    <source>
        <dbReference type="Proteomes" id="UP001149090"/>
    </source>
</evidence>
<dbReference type="Proteomes" id="UP001149090">
    <property type="component" value="Unassembled WGS sequence"/>
</dbReference>